<keyword evidence="7" id="KW-1185">Reference proteome</keyword>
<dbReference type="Gene3D" id="3.40.50.300">
    <property type="entry name" value="P-loop containing nucleotide triphosphate hydrolases"/>
    <property type="match status" value="1"/>
</dbReference>
<comment type="similarity">
    <text evidence="1">Belongs to the ABC transporter superfamily.</text>
</comment>
<reference evidence="6" key="1">
    <citation type="submission" date="2021-03" db="EMBL/GenBank/DDBJ databases">
        <authorList>
            <person name="Wang G."/>
        </authorList>
    </citation>
    <scope>NUCLEOTIDE SEQUENCE</scope>
    <source>
        <strain evidence="6">KCTC 12899</strain>
    </source>
</reference>
<dbReference type="Pfam" id="PF00005">
    <property type="entry name" value="ABC_tran"/>
    <property type="match status" value="1"/>
</dbReference>
<dbReference type="PANTHER" id="PTHR43335">
    <property type="entry name" value="ABC TRANSPORTER, ATP-BINDING PROTEIN"/>
    <property type="match status" value="1"/>
</dbReference>
<comment type="caution">
    <text evidence="6">The sequence shown here is derived from an EMBL/GenBank/DDBJ whole genome shotgun (WGS) entry which is preliminary data.</text>
</comment>
<evidence type="ECO:0000256" key="3">
    <source>
        <dbReference type="ARBA" id="ARBA00022741"/>
    </source>
</evidence>
<keyword evidence="3" id="KW-0547">Nucleotide-binding</keyword>
<dbReference type="RefSeq" id="WP_207859934.1">
    <property type="nucleotide sequence ID" value="NZ_JAFREP010000015.1"/>
</dbReference>
<sequence length="326" mass="36169">MEKQPTQAVVELDNVKKRFSSVWGKPRYALKGISFKLNRGEITAFLGPNGAGKTTTKRLIAGYLFPDEGSVRLLGVDPFEQGKQVRTRIGYLPEHNPLYNDLQVIDALQFAAGAKGLRGKQARKAIQEAVESCKLGDLLKQTVGNLSKGTRQRIGLGQAMLGNPEVLLLDEPTNGLDPNQIKDIHLLIRKLACRRTVLLSTHQLHPVPELCDRVLVLNQGHLVYNGATSTLLNQSRTRACLVTDQNPETVRAQLSGLGLNLDPSFKQLPGSGFYSYRIHGTWDDHRMAKTVKQWSDLGWHIGGWHLEANPMEHLFTQLTNNEVSAS</sequence>
<dbReference type="InterPro" id="IPR003439">
    <property type="entry name" value="ABC_transporter-like_ATP-bd"/>
</dbReference>
<dbReference type="SUPFAM" id="SSF52540">
    <property type="entry name" value="P-loop containing nucleoside triphosphate hydrolases"/>
    <property type="match status" value="1"/>
</dbReference>
<dbReference type="GO" id="GO:0005524">
    <property type="term" value="F:ATP binding"/>
    <property type="evidence" value="ECO:0007669"/>
    <property type="project" value="UniProtKB-KW"/>
</dbReference>
<dbReference type="EMBL" id="JAFREP010000015">
    <property type="protein sequence ID" value="MBO1319979.1"/>
    <property type="molecule type" value="Genomic_DNA"/>
</dbReference>
<dbReference type="PROSITE" id="PS50893">
    <property type="entry name" value="ABC_TRANSPORTER_2"/>
    <property type="match status" value="1"/>
</dbReference>
<dbReference type="AlphaFoldDB" id="A0A8J7U4N6"/>
<organism evidence="6 7">
    <name type="scientific">Acanthopleuribacter pedis</name>
    <dbReference type="NCBI Taxonomy" id="442870"/>
    <lineage>
        <taxon>Bacteria</taxon>
        <taxon>Pseudomonadati</taxon>
        <taxon>Acidobacteriota</taxon>
        <taxon>Holophagae</taxon>
        <taxon>Acanthopleuribacterales</taxon>
        <taxon>Acanthopleuribacteraceae</taxon>
        <taxon>Acanthopleuribacter</taxon>
    </lineage>
</organism>
<keyword evidence="4 6" id="KW-0067">ATP-binding</keyword>
<evidence type="ECO:0000256" key="1">
    <source>
        <dbReference type="ARBA" id="ARBA00005417"/>
    </source>
</evidence>
<dbReference type="GO" id="GO:0016887">
    <property type="term" value="F:ATP hydrolysis activity"/>
    <property type="evidence" value="ECO:0007669"/>
    <property type="project" value="InterPro"/>
</dbReference>
<dbReference type="CDD" id="cd03230">
    <property type="entry name" value="ABC_DR_subfamily_A"/>
    <property type="match status" value="1"/>
</dbReference>
<evidence type="ECO:0000259" key="5">
    <source>
        <dbReference type="PROSITE" id="PS50893"/>
    </source>
</evidence>
<protein>
    <submittedName>
        <fullName evidence="6">ABC transporter ATP-binding protein</fullName>
    </submittedName>
</protein>
<dbReference type="InterPro" id="IPR003593">
    <property type="entry name" value="AAA+_ATPase"/>
</dbReference>
<gene>
    <name evidence="6" type="ORF">J3U88_16010</name>
</gene>
<dbReference type="InterPro" id="IPR027417">
    <property type="entry name" value="P-loop_NTPase"/>
</dbReference>
<feature type="domain" description="ABC transporter" evidence="5">
    <location>
        <begin position="10"/>
        <end position="244"/>
    </location>
</feature>
<dbReference type="PANTHER" id="PTHR43335:SF4">
    <property type="entry name" value="ABC TRANSPORTER, ATP-BINDING PROTEIN"/>
    <property type="match status" value="1"/>
</dbReference>
<dbReference type="Proteomes" id="UP000664417">
    <property type="component" value="Unassembled WGS sequence"/>
</dbReference>
<dbReference type="SMART" id="SM00382">
    <property type="entry name" value="AAA"/>
    <property type="match status" value="1"/>
</dbReference>
<evidence type="ECO:0000313" key="6">
    <source>
        <dbReference type="EMBL" id="MBO1319979.1"/>
    </source>
</evidence>
<accession>A0A8J7U4N6</accession>
<evidence type="ECO:0000313" key="7">
    <source>
        <dbReference type="Proteomes" id="UP000664417"/>
    </source>
</evidence>
<evidence type="ECO:0000256" key="2">
    <source>
        <dbReference type="ARBA" id="ARBA00022448"/>
    </source>
</evidence>
<evidence type="ECO:0000256" key="4">
    <source>
        <dbReference type="ARBA" id="ARBA00022840"/>
    </source>
</evidence>
<proteinExistence type="inferred from homology"/>
<keyword evidence="2" id="KW-0813">Transport</keyword>
<name>A0A8J7U4N6_9BACT</name>